<feature type="compositionally biased region" description="Basic and acidic residues" evidence="1">
    <location>
        <begin position="1555"/>
        <end position="1564"/>
    </location>
</feature>
<feature type="transmembrane region" description="Helical" evidence="2">
    <location>
        <begin position="633"/>
        <end position="650"/>
    </location>
</feature>
<gene>
    <name evidence="3" type="ORF">CDAUBV1_LOCUS7407</name>
</gene>
<keyword evidence="2" id="KW-1133">Transmembrane helix</keyword>
<feature type="region of interest" description="Disordered" evidence="1">
    <location>
        <begin position="1802"/>
        <end position="1832"/>
    </location>
</feature>
<protein>
    <submittedName>
        <fullName evidence="3">Uncharacterized protein</fullName>
    </submittedName>
</protein>
<feature type="transmembrane region" description="Helical" evidence="2">
    <location>
        <begin position="747"/>
        <end position="774"/>
    </location>
</feature>
<dbReference type="PANTHER" id="PTHR37686:SF1">
    <property type="entry name" value="LD36006P"/>
    <property type="match status" value="1"/>
</dbReference>
<reference evidence="3" key="1">
    <citation type="submission" date="2024-06" db="EMBL/GenBank/DDBJ databases">
        <authorList>
            <person name="Liu X."/>
            <person name="Lenzi L."/>
            <person name="Haldenby T S."/>
            <person name="Uol C."/>
        </authorList>
    </citation>
    <scope>NUCLEOTIDE SEQUENCE</scope>
</reference>
<dbReference type="Proteomes" id="UP001497525">
    <property type="component" value="Unassembled WGS sequence"/>
</dbReference>
<proteinExistence type="predicted"/>
<keyword evidence="2" id="KW-0472">Membrane</keyword>
<evidence type="ECO:0000313" key="3">
    <source>
        <dbReference type="EMBL" id="CAL5134188.1"/>
    </source>
</evidence>
<feature type="compositionally biased region" description="Low complexity" evidence="1">
    <location>
        <begin position="1340"/>
        <end position="1349"/>
    </location>
</feature>
<evidence type="ECO:0000256" key="1">
    <source>
        <dbReference type="SAM" id="MobiDB-lite"/>
    </source>
</evidence>
<comment type="caution">
    <text evidence="3">The sequence shown here is derived from an EMBL/GenBank/DDBJ whole genome shotgun (WGS) entry which is preliminary data.</text>
</comment>
<feature type="transmembrane region" description="Helical" evidence="2">
    <location>
        <begin position="795"/>
        <end position="824"/>
    </location>
</feature>
<sequence>MSTGVASECQTVEPMRAPLTLSTLDPETPQQFTEVLNVLRSVVGQNLFLWETFPIHLPESISNAFDNSVGSIFNAPDFDECEILSKDGRGNLKPLNRYQLAQLRQSGEFDVESANFIGEAHTWRISSFFLKGTRHIRQTFLKDLDAALSWLVITAHDRVVGHQFSVKNGISALYTHFFRMLVDLFFGWPYVNHGDVDRKLMEERLRFITCELSVKSSQRKRVMDFWDFYEQLMCCPRDTPVEQLNLKYSPYRFVTPSRIPIDLRLHNSALLDRCLAVIHDLRQSTRAGWFQDFKERSISRFRGEGKSIADIKRLVRNDGLREYAKRLFEAMRQNITLQSVGHGIVEPLIQQASFSIILAEAKEEFMLAWLAYREDAEKELRKQHCILYRIEEWRFRRMARIQRDYFEAHMFDVHEYVLAKCTEANLEQHAFFISRDLVFLKEREKLLRDQLEKSASFPDTQFIFQVPAQLLRHWRVYRKNISYTTSYDLVDTILLSRRPSSKDQVPLIKRSIKKVVGHENPYAVVQTAYQQRRPPTTEQELGPQDFEVHAAASPKCIYDGSSTPCVGNQDVEDTNKGAEPVFGCDVTPTVRRAQPEYVVQSKLVYKASTRYFLWRWLVFFVCTYTWLLRTGQLFFIIIPFRSAFSLTALFKPTPIYLKLDLDQSTGYLFYNRTFYQDTLISRLCRIWRNIRASRIAFDATPSKGLLDKAAARPLHRVWSYVFRGFLTSLILILVWPPLCLIVSFTSLLLGLCIPFVIPLVSLILHFLGILFWDAYKPATRSNRLFPLFEVIINHFLLRFLFQTIFAFLTGFFVCPILAVLHVFWAIVRCVSRSIWDALIFHLVLRRLARVPAREDFMVKRIAGPGTAANSFYEAHPVDVLIILICQLELLELRLWRRQMEALADKPIELYQRLVKGLSWLSVTPQIDGSVYTSLCRHTKSWHSSIQYKADERLRDLQLNLKANQLHRIKLSDRDLRLTLRMGSELTEYFYQHRISPRLAELKQVPLNWWSTFGLGVDDYLGLCTNLLGKTFGEQFFTCIMETDTVFPLQVNEPSIGRHFEEFLGRMVQKRPMVENRSLPSLTPSRDRVEREDRLNERTCVPVSHCIPATSTDNDDELLSLASDAIASSADIISQRCTVIAASSKRDPERRIPSVEQHSGLIEMGSVGKLDITDRETAVSFALPADLRGTQQRSVPDPIAFIHIDLPLFPLSAFTPSSNRYLPLPLKSSPKIPMYPCLCGMDVSDLESRCACCICPTKDKLERKSRAKLAEKWGKSIPSSNACLHDFACVEHEGDNLNCPVCTGFAALLFEDEHELRRQLSGLTVDSQHRSQRLTASFTNPVTSPTTSPSHNKRGPLVLSRPHRPTVWEELFGSDLSHRACGHKMPILNIVGHLGRVYHPAIVTLLMHARDREPSPLDFTHPAIQMAVNRTTMPQKEFSLLRRIRQHVTDRPINEDDLRALRSGQLGVSMGSEIAKELQACRADKISSLRGTTHLSVDQLRRRRVMSANASLRNSVAFMSSEKMTRSLWIEGEKDVLKPEKTGSSQEIGAAQTGTDLRHPSKDTPNRSARNGGRPMAESAAGDHRPGEASMLLGWDATNPMVSDYWSGMNTPGYDTYDRDYSVGTPSASLYGTEDAATTDDVDESDDALSMASIDQCQFMENFLAAAVSGDTTAVTPTGVFTNSGERPKCLPLAIPELLTTSATTASSTEVGNPVEDEDDNECLRLQNVTPAGSVSTPSIPISGPNSTVVTPGSCDAVRIPQGSPVPSVGSHTGTVASVNSALRRPDLLADMIQSSQENFAVTSEYHPPGDQQTARKKSATVISSDRSPAASLKSNLVTGDEANQMV</sequence>
<feature type="region of interest" description="Disordered" evidence="1">
    <location>
        <begin position="1324"/>
        <end position="1359"/>
    </location>
</feature>
<feature type="region of interest" description="Disordered" evidence="1">
    <location>
        <begin position="1534"/>
        <end position="1590"/>
    </location>
</feature>
<keyword evidence="2" id="KW-0812">Transmembrane</keyword>
<dbReference type="EMBL" id="CAXLJL010000179">
    <property type="protein sequence ID" value="CAL5134188.1"/>
    <property type="molecule type" value="Genomic_DNA"/>
</dbReference>
<organism evidence="3 4">
    <name type="scientific">Calicophoron daubneyi</name>
    <name type="common">Rumen fluke</name>
    <name type="synonym">Paramphistomum daubneyi</name>
    <dbReference type="NCBI Taxonomy" id="300641"/>
    <lineage>
        <taxon>Eukaryota</taxon>
        <taxon>Metazoa</taxon>
        <taxon>Spiralia</taxon>
        <taxon>Lophotrochozoa</taxon>
        <taxon>Platyhelminthes</taxon>
        <taxon>Trematoda</taxon>
        <taxon>Digenea</taxon>
        <taxon>Plagiorchiida</taxon>
        <taxon>Pronocephalata</taxon>
        <taxon>Paramphistomoidea</taxon>
        <taxon>Paramphistomidae</taxon>
        <taxon>Calicophoron</taxon>
    </lineage>
</organism>
<dbReference type="Pfam" id="PF25228">
    <property type="entry name" value="Lips"/>
    <property type="match status" value="1"/>
</dbReference>
<feature type="transmembrane region" description="Helical" evidence="2">
    <location>
        <begin position="717"/>
        <end position="735"/>
    </location>
</feature>
<dbReference type="PANTHER" id="PTHR37686">
    <property type="entry name" value="LD36006P"/>
    <property type="match status" value="1"/>
</dbReference>
<dbReference type="InterPro" id="IPR057435">
    <property type="entry name" value="Lips"/>
</dbReference>
<evidence type="ECO:0000256" key="2">
    <source>
        <dbReference type="SAM" id="Phobius"/>
    </source>
</evidence>
<evidence type="ECO:0000313" key="4">
    <source>
        <dbReference type="Proteomes" id="UP001497525"/>
    </source>
</evidence>
<feature type="transmembrane region" description="Helical" evidence="2">
    <location>
        <begin position="611"/>
        <end position="627"/>
    </location>
</feature>
<accession>A0AAV2TG99</accession>
<feature type="compositionally biased region" description="Polar residues" evidence="1">
    <location>
        <begin position="1541"/>
        <end position="1554"/>
    </location>
</feature>
<name>A0AAV2TG99_CALDB</name>
<feature type="compositionally biased region" description="Polar residues" evidence="1">
    <location>
        <begin position="1820"/>
        <end position="1832"/>
    </location>
</feature>